<dbReference type="InterPro" id="IPR033231">
    <property type="entry name" value="SECTM1"/>
</dbReference>
<evidence type="ECO:0000256" key="2">
    <source>
        <dbReference type="SAM" id="Phobius"/>
    </source>
</evidence>
<keyword evidence="3" id="KW-0732">Signal</keyword>
<dbReference type="PANTHER" id="PTHR15123">
    <property type="entry name" value="SECRETED AND TRANSMEMBRANE PROTEIN 1"/>
    <property type="match status" value="1"/>
</dbReference>
<dbReference type="GO" id="GO:0006955">
    <property type="term" value="P:immune response"/>
    <property type="evidence" value="ECO:0007669"/>
    <property type="project" value="InterPro"/>
</dbReference>
<dbReference type="PANTHER" id="PTHR15123:SF5">
    <property type="entry name" value="SECRETED AND TRANSMEMBRANE PROTEIN 1"/>
    <property type="match status" value="1"/>
</dbReference>
<dbReference type="InterPro" id="IPR013783">
    <property type="entry name" value="Ig-like_fold"/>
</dbReference>
<evidence type="ECO:0000256" key="3">
    <source>
        <dbReference type="SAM" id="SignalP"/>
    </source>
</evidence>
<proteinExistence type="predicted"/>
<evidence type="ECO:0000313" key="4">
    <source>
        <dbReference type="EMBL" id="BAT46502.1"/>
    </source>
</evidence>
<sequence length="209" mass="23336">MLAYSVTSSGLFPRMLWALLLLAASLNANHEDWDDPNCTKQEVSVNRGDHVVMACNISTTFKEVTIELTAYGKTRTIFNQKPPGNYFKDSWQLQIQGGQAQLVITDTQSIHAGKYCWMLRGFQKNFTNFTLHVTATDNQEPESLPVHAESLTAERTEAKFIIIIVVVVIIIIIISVLAWFKQSNSPKQRQNPVPGLSHGSPGNSYQVLS</sequence>
<feature type="transmembrane region" description="Helical" evidence="2">
    <location>
        <begin position="160"/>
        <end position="180"/>
    </location>
</feature>
<dbReference type="EMBL" id="AB984640">
    <property type="protein sequence ID" value="BAT46502.1"/>
    <property type="molecule type" value="Genomic_DNA"/>
</dbReference>
<feature type="compositionally biased region" description="Polar residues" evidence="1">
    <location>
        <begin position="200"/>
        <end position="209"/>
    </location>
</feature>
<organism evidence="4">
    <name type="scientific">Tokudaia muenninki</name>
    <name type="common">Okinawa island spiny rat</name>
    <dbReference type="NCBI Taxonomy" id="742503"/>
    <lineage>
        <taxon>Eukaryota</taxon>
        <taxon>Metazoa</taxon>
        <taxon>Chordata</taxon>
        <taxon>Craniata</taxon>
        <taxon>Vertebrata</taxon>
        <taxon>Euteleostomi</taxon>
        <taxon>Mammalia</taxon>
        <taxon>Eutheria</taxon>
        <taxon>Euarchontoglires</taxon>
        <taxon>Glires</taxon>
        <taxon>Rodentia</taxon>
        <taxon>Myomorpha</taxon>
        <taxon>Muroidea</taxon>
        <taxon>Muridae</taxon>
        <taxon>Murinae</taxon>
        <taxon>Tokudaia</taxon>
    </lineage>
</organism>
<gene>
    <name evidence="4" type="primary">SECTM1B</name>
</gene>
<name>A0A0S3NT85_9MURI</name>
<dbReference type="GO" id="GO:0016020">
    <property type="term" value="C:membrane"/>
    <property type="evidence" value="ECO:0007669"/>
    <property type="project" value="TreeGrafter"/>
</dbReference>
<dbReference type="GO" id="GO:0005125">
    <property type="term" value="F:cytokine activity"/>
    <property type="evidence" value="ECO:0007669"/>
    <property type="project" value="InterPro"/>
</dbReference>
<keyword evidence="2 4" id="KW-0812">Transmembrane</keyword>
<feature type="region of interest" description="Disordered" evidence="1">
    <location>
        <begin position="185"/>
        <end position="209"/>
    </location>
</feature>
<feature type="chain" id="PRO_5006615000" evidence="3">
    <location>
        <begin position="29"/>
        <end position="209"/>
    </location>
</feature>
<keyword evidence="2" id="KW-1133">Transmembrane helix</keyword>
<keyword evidence="2" id="KW-0472">Membrane</keyword>
<protein>
    <submittedName>
        <fullName evidence="4">Secreted and transmembrane 1B</fullName>
    </submittedName>
</protein>
<dbReference type="AlphaFoldDB" id="A0A0S3NT85"/>
<reference evidence="4" key="1">
    <citation type="journal article" date="2015" name="BMC Evol. Biol.">
        <title>Initiation of recombination suppression and PAR formation during the early stages of neo-sex chromosome differentiation in the Okinawa spiny rat, Tokudaia muenninki.</title>
        <authorList>
            <person name="Murata C."/>
            <person name="Kuroki Y."/>
            <person name="Imoto I."/>
            <person name="Tsukahara M."/>
            <person name="Ikejiri N."/>
            <person name="Kuroiwa A."/>
        </authorList>
    </citation>
    <scope>NUCLEOTIDE SEQUENCE</scope>
</reference>
<evidence type="ECO:0000256" key="1">
    <source>
        <dbReference type="SAM" id="MobiDB-lite"/>
    </source>
</evidence>
<accession>A0A0S3NT85</accession>
<dbReference type="Gene3D" id="2.60.40.10">
    <property type="entry name" value="Immunoglobulins"/>
    <property type="match status" value="1"/>
</dbReference>
<feature type="signal peptide" evidence="3">
    <location>
        <begin position="1"/>
        <end position="28"/>
    </location>
</feature>